<keyword evidence="2 5" id="KW-0812">Transmembrane</keyword>
<organism evidence="6 7">
    <name type="scientific">Drosophila gunungcola</name>
    <name type="common">fruit fly</name>
    <dbReference type="NCBI Taxonomy" id="103775"/>
    <lineage>
        <taxon>Eukaryota</taxon>
        <taxon>Metazoa</taxon>
        <taxon>Ecdysozoa</taxon>
        <taxon>Arthropoda</taxon>
        <taxon>Hexapoda</taxon>
        <taxon>Insecta</taxon>
        <taxon>Pterygota</taxon>
        <taxon>Neoptera</taxon>
        <taxon>Endopterygota</taxon>
        <taxon>Diptera</taxon>
        <taxon>Brachycera</taxon>
        <taxon>Muscomorpha</taxon>
        <taxon>Ephydroidea</taxon>
        <taxon>Drosophilidae</taxon>
        <taxon>Drosophila</taxon>
        <taxon>Sophophora</taxon>
    </lineage>
</organism>
<accession>A0A9P9YEW0</accession>
<dbReference type="InterPro" id="IPR036259">
    <property type="entry name" value="MFS_trans_sf"/>
</dbReference>
<keyword evidence="4 5" id="KW-0472">Membrane</keyword>
<protein>
    <recommendedName>
        <fullName evidence="8">Major facilitator superfamily (MFS) profile domain-containing protein</fullName>
    </recommendedName>
</protein>
<proteinExistence type="predicted"/>
<evidence type="ECO:0000256" key="5">
    <source>
        <dbReference type="SAM" id="Phobius"/>
    </source>
</evidence>
<dbReference type="InterPro" id="IPR005828">
    <property type="entry name" value="MFS_sugar_transport-like"/>
</dbReference>
<reference evidence="6" key="1">
    <citation type="journal article" date="2023" name="Genome Biol. Evol.">
        <title>Long-read-based Genome Assembly of Drosophila gunungcola Reveals Fewer Chemosensory Genes in Flower-breeding Species.</title>
        <authorList>
            <person name="Negi A."/>
            <person name="Liao B.Y."/>
            <person name="Yeh S.D."/>
        </authorList>
    </citation>
    <scope>NUCLEOTIDE SEQUENCE</scope>
    <source>
        <strain evidence="6">Sukarami</strain>
    </source>
</reference>
<gene>
    <name evidence="6" type="ORF">M5D96_011474</name>
</gene>
<feature type="transmembrane region" description="Helical" evidence="5">
    <location>
        <begin position="12"/>
        <end position="34"/>
    </location>
</feature>
<dbReference type="Proteomes" id="UP001059596">
    <property type="component" value="Unassembled WGS sequence"/>
</dbReference>
<keyword evidence="7" id="KW-1185">Reference proteome</keyword>
<evidence type="ECO:0008006" key="8">
    <source>
        <dbReference type="Google" id="ProtNLM"/>
    </source>
</evidence>
<evidence type="ECO:0000256" key="3">
    <source>
        <dbReference type="ARBA" id="ARBA00022989"/>
    </source>
</evidence>
<name>A0A9P9YEW0_9MUSC</name>
<dbReference type="InterPro" id="IPR045263">
    <property type="entry name" value="GLUT"/>
</dbReference>
<dbReference type="PANTHER" id="PTHR23503">
    <property type="entry name" value="SOLUTE CARRIER FAMILY 2"/>
    <property type="match status" value="1"/>
</dbReference>
<evidence type="ECO:0000313" key="6">
    <source>
        <dbReference type="EMBL" id="KAI8035724.1"/>
    </source>
</evidence>
<dbReference type="Pfam" id="PF00083">
    <property type="entry name" value="Sugar_tr"/>
    <property type="match status" value="1"/>
</dbReference>
<evidence type="ECO:0000256" key="1">
    <source>
        <dbReference type="ARBA" id="ARBA00004370"/>
    </source>
</evidence>
<comment type="caution">
    <text evidence="6">The sequence shown here is derived from an EMBL/GenBank/DDBJ whole genome shotgun (WGS) entry which is preliminary data.</text>
</comment>
<evidence type="ECO:0000313" key="7">
    <source>
        <dbReference type="Proteomes" id="UP001059596"/>
    </source>
</evidence>
<dbReference type="GO" id="GO:0015149">
    <property type="term" value="F:hexose transmembrane transporter activity"/>
    <property type="evidence" value="ECO:0007669"/>
    <property type="project" value="TreeGrafter"/>
</dbReference>
<evidence type="ECO:0000256" key="4">
    <source>
        <dbReference type="ARBA" id="ARBA00023136"/>
    </source>
</evidence>
<sequence>MHVTPPRVKGWTPLLLLICLTVTLGTTVPVGYFFGVLNAPAEIIKKWCQDILASEYDTIVTAGQLDILWTSIVSIYLIGGICGSCFSALLSDKYGR</sequence>
<keyword evidence="3 5" id="KW-1133">Transmembrane helix</keyword>
<dbReference type="PANTHER" id="PTHR23503:SF127">
    <property type="entry name" value="FI08437P-RELATED"/>
    <property type="match status" value="1"/>
</dbReference>
<feature type="transmembrane region" description="Helical" evidence="5">
    <location>
        <begin position="67"/>
        <end position="90"/>
    </location>
</feature>
<dbReference type="Gene3D" id="1.20.1250.20">
    <property type="entry name" value="MFS general substrate transporter like domains"/>
    <property type="match status" value="1"/>
</dbReference>
<comment type="subcellular location">
    <subcellularLocation>
        <location evidence="1">Membrane</location>
    </subcellularLocation>
</comment>
<dbReference type="EMBL" id="JAMKOV010000031">
    <property type="protein sequence ID" value="KAI8035724.1"/>
    <property type="molecule type" value="Genomic_DNA"/>
</dbReference>
<evidence type="ECO:0000256" key="2">
    <source>
        <dbReference type="ARBA" id="ARBA00022692"/>
    </source>
</evidence>
<dbReference type="GO" id="GO:0016020">
    <property type="term" value="C:membrane"/>
    <property type="evidence" value="ECO:0007669"/>
    <property type="project" value="UniProtKB-SubCell"/>
</dbReference>
<dbReference type="AlphaFoldDB" id="A0A9P9YEW0"/>